<dbReference type="Pfam" id="PF13302">
    <property type="entry name" value="Acetyltransf_3"/>
    <property type="match status" value="1"/>
</dbReference>
<protein>
    <submittedName>
        <fullName evidence="2">GNAT family N-acetyltransferase</fullName>
    </submittedName>
</protein>
<gene>
    <name evidence="2" type="ORF">WG901_15965</name>
</gene>
<keyword evidence="3" id="KW-1185">Reference proteome</keyword>
<feature type="domain" description="N-acetyltransferase" evidence="1">
    <location>
        <begin position="7"/>
        <end position="169"/>
    </location>
</feature>
<dbReference type="PANTHER" id="PTHR43792">
    <property type="entry name" value="GNAT FAMILY, PUTATIVE (AFU_ORTHOLOGUE AFUA_3G00765)-RELATED-RELATED"/>
    <property type="match status" value="1"/>
</dbReference>
<proteinExistence type="predicted"/>
<organism evidence="2 3">
    <name type="scientific">Novosphingobium anseongense</name>
    <dbReference type="NCBI Taxonomy" id="3133436"/>
    <lineage>
        <taxon>Bacteria</taxon>
        <taxon>Pseudomonadati</taxon>
        <taxon>Pseudomonadota</taxon>
        <taxon>Alphaproteobacteria</taxon>
        <taxon>Sphingomonadales</taxon>
        <taxon>Sphingomonadaceae</taxon>
        <taxon>Novosphingobium</taxon>
    </lineage>
</organism>
<accession>A0ABU8RYI9</accession>
<evidence type="ECO:0000313" key="3">
    <source>
        <dbReference type="Proteomes" id="UP001361239"/>
    </source>
</evidence>
<dbReference type="Gene3D" id="3.40.630.30">
    <property type="match status" value="1"/>
</dbReference>
<dbReference type="PROSITE" id="PS51186">
    <property type="entry name" value="GNAT"/>
    <property type="match status" value="1"/>
</dbReference>
<dbReference type="RefSeq" id="WP_339588087.1">
    <property type="nucleotide sequence ID" value="NZ_JBBHJZ010000003.1"/>
</dbReference>
<dbReference type="EMBL" id="JBBHJZ010000003">
    <property type="protein sequence ID" value="MEJ5978149.1"/>
    <property type="molecule type" value="Genomic_DNA"/>
</dbReference>
<name>A0ABU8RYI9_9SPHN</name>
<dbReference type="PANTHER" id="PTHR43792:SF16">
    <property type="entry name" value="N-ACETYLTRANSFERASE DOMAIN-CONTAINING PROTEIN"/>
    <property type="match status" value="1"/>
</dbReference>
<comment type="caution">
    <text evidence="2">The sequence shown here is derived from an EMBL/GenBank/DDBJ whole genome shotgun (WGS) entry which is preliminary data.</text>
</comment>
<dbReference type="InterPro" id="IPR016181">
    <property type="entry name" value="Acyl_CoA_acyltransferase"/>
</dbReference>
<dbReference type="InterPro" id="IPR051531">
    <property type="entry name" value="N-acetyltransferase"/>
</dbReference>
<sequence>MIETERLILRPYTTEDFAAYWAMLCEPVDRFPSRQMLSQEDAWQRMLAAAGHWTLFGYGVLAAIEKATGVYAGETGLMTMQRDIGERFAGCDEAGWYLTAQARRRGLGFEAAQALHGWYGARFSGRRTYCIVDSTNTPSLNLAIKLGYEARDLQSCGNQEMVIFERSRVRGMTRFYHAPSRSAALH</sequence>
<dbReference type="Proteomes" id="UP001361239">
    <property type="component" value="Unassembled WGS sequence"/>
</dbReference>
<reference evidence="2 3" key="1">
    <citation type="submission" date="2024-03" db="EMBL/GenBank/DDBJ databases">
        <authorList>
            <person name="Jo J.-H."/>
        </authorList>
    </citation>
    <scope>NUCLEOTIDE SEQUENCE [LARGE SCALE GENOMIC DNA]</scope>
    <source>
        <strain evidence="2 3">PS1R-30</strain>
    </source>
</reference>
<evidence type="ECO:0000313" key="2">
    <source>
        <dbReference type="EMBL" id="MEJ5978149.1"/>
    </source>
</evidence>
<evidence type="ECO:0000259" key="1">
    <source>
        <dbReference type="PROSITE" id="PS51186"/>
    </source>
</evidence>
<dbReference type="InterPro" id="IPR000182">
    <property type="entry name" value="GNAT_dom"/>
</dbReference>
<dbReference type="SUPFAM" id="SSF55729">
    <property type="entry name" value="Acyl-CoA N-acyltransferases (Nat)"/>
    <property type="match status" value="1"/>
</dbReference>